<gene>
    <name evidence="1" type="ORF">HDF22_003595</name>
</gene>
<organism evidence="1 2">
    <name type="scientific">Mucilaginibacter lappiensis</name>
    <dbReference type="NCBI Taxonomy" id="354630"/>
    <lineage>
        <taxon>Bacteria</taxon>
        <taxon>Pseudomonadati</taxon>
        <taxon>Bacteroidota</taxon>
        <taxon>Sphingobacteriia</taxon>
        <taxon>Sphingobacteriales</taxon>
        <taxon>Sphingobacteriaceae</taxon>
        <taxon>Mucilaginibacter</taxon>
    </lineage>
</organism>
<dbReference type="RefSeq" id="WP_183588557.1">
    <property type="nucleotide sequence ID" value="NZ_JACHCA010000009.1"/>
</dbReference>
<proteinExistence type="predicted"/>
<evidence type="ECO:0000313" key="1">
    <source>
        <dbReference type="EMBL" id="MBB6129469.1"/>
    </source>
</evidence>
<dbReference type="Proteomes" id="UP000548326">
    <property type="component" value="Unassembled WGS sequence"/>
</dbReference>
<name>A0A841JE85_9SPHI</name>
<comment type="caution">
    <text evidence="1">The sequence shown here is derived from an EMBL/GenBank/DDBJ whole genome shotgun (WGS) entry which is preliminary data.</text>
</comment>
<accession>A0A841JE85</accession>
<sequence length="190" mass="22147">MESAATHNELANELLKLAEERYGKRMKKKYHGVVFASRPQLCGDDVIGYTISLSYNAYENINNFRFECSHELIHLLTPTSNWESITFLEEGIAVDFSIEVIKFYNTDSAIIDRYLCAVKNEPKYYRAYNLIKEIKPNRSEIIKKIRTEYPETLLSDLTKRQLKKYTEIPKNIIPELLNKFDTDSDESCCP</sequence>
<dbReference type="AlphaFoldDB" id="A0A841JE85"/>
<reference evidence="1 2" key="1">
    <citation type="submission" date="2020-08" db="EMBL/GenBank/DDBJ databases">
        <title>Genomic Encyclopedia of Type Strains, Phase IV (KMG-V): Genome sequencing to study the core and pangenomes of soil and plant-associated prokaryotes.</title>
        <authorList>
            <person name="Whitman W."/>
        </authorList>
    </citation>
    <scope>NUCLEOTIDE SEQUENCE [LARGE SCALE GENOMIC DNA]</scope>
    <source>
        <strain evidence="1 2">MP601</strain>
    </source>
</reference>
<evidence type="ECO:0000313" key="2">
    <source>
        <dbReference type="Proteomes" id="UP000548326"/>
    </source>
</evidence>
<protein>
    <submittedName>
        <fullName evidence="1">Uncharacterized protein</fullName>
    </submittedName>
</protein>
<dbReference type="EMBL" id="JACHCA010000009">
    <property type="protein sequence ID" value="MBB6129469.1"/>
    <property type="molecule type" value="Genomic_DNA"/>
</dbReference>